<dbReference type="EMBL" id="DSRP01000519">
    <property type="protein sequence ID" value="HGG92786.1"/>
    <property type="molecule type" value="Genomic_DNA"/>
</dbReference>
<dbReference type="AlphaFoldDB" id="A0A7C4AHC5"/>
<sequence>MAASPYRNTLSLDTDTWVLGSVRPLFSLLELGFDLCVAPRPDFRVEGGKLELLAHAHQEDANTGVLAYGGSPAVRALLDAWLESMAGQDDDAIRPGDHCDQWYFNARIKPGPDYARLRVWNLDPKVWNLRTFALAAALEQDLLPGTRILHARAFETRHFHGLDLAELVAARLGFAL</sequence>
<dbReference type="SUPFAM" id="SSF53448">
    <property type="entry name" value="Nucleotide-diphospho-sugar transferases"/>
    <property type="match status" value="1"/>
</dbReference>
<gene>
    <name evidence="1" type="ORF">ENR59_07530</name>
</gene>
<proteinExistence type="predicted"/>
<name>A0A7C4AHC5_9BACT</name>
<accession>A0A7C4AHC5</accession>
<dbReference type="InterPro" id="IPR029044">
    <property type="entry name" value="Nucleotide-diphossugar_trans"/>
</dbReference>
<organism evidence="1">
    <name type="scientific">Fundidesulfovibrio putealis</name>
    <dbReference type="NCBI Taxonomy" id="270496"/>
    <lineage>
        <taxon>Bacteria</taxon>
        <taxon>Pseudomonadati</taxon>
        <taxon>Thermodesulfobacteriota</taxon>
        <taxon>Desulfovibrionia</taxon>
        <taxon>Desulfovibrionales</taxon>
        <taxon>Desulfovibrionaceae</taxon>
        <taxon>Fundidesulfovibrio</taxon>
    </lineage>
</organism>
<reference evidence="1" key="1">
    <citation type="journal article" date="2020" name="mSystems">
        <title>Genome- and Community-Level Interaction Insights into Carbon Utilization and Element Cycling Functions of Hydrothermarchaeota in Hydrothermal Sediment.</title>
        <authorList>
            <person name="Zhou Z."/>
            <person name="Liu Y."/>
            <person name="Xu W."/>
            <person name="Pan J."/>
            <person name="Luo Z.H."/>
            <person name="Li M."/>
        </authorList>
    </citation>
    <scope>NUCLEOTIDE SEQUENCE [LARGE SCALE GENOMIC DNA]</scope>
    <source>
        <strain evidence="1">SpSt-413</strain>
    </source>
</reference>
<protein>
    <submittedName>
        <fullName evidence="1">Uncharacterized protein</fullName>
    </submittedName>
</protein>
<evidence type="ECO:0000313" key="1">
    <source>
        <dbReference type="EMBL" id="HGG92786.1"/>
    </source>
</evidence>
<comment type="caution">
    <text evidence="1">The sequence shown here is derived from an EMBL/GenBank/DDBJ whole genome shotgun (WGS) entry which is preliminary data.</text>
</comment>